<dbReference type="Proteomes" id="UP000237000">
    <property type="component" value="Unassembled WGS sequence"/>
</dbReference>
<keyword evidence="3" id="KW-1185">Reference proteome</keyword>
<evidence type="ECO:0000256" key="1">
    <source>
        <dbReference type="SAM" id="Phobius"/>
    </source>
</evidence>
<sequence length="118" mass="13507">KSRPSNRNTDRKVTDDREVLGGRHFVNRSKITRQIVLRPRRVVHELDDQLLKPVNEFGCQPFVGLRIHSHYVCPFYCSTMVGAGLLYLHFRHSFLLYSLVLGGLCLFSIFSSANVNAC</sequence>
<name>A0A2P5AW17_TREOI</name>
<dbReference type="InParanoid" id="A0A2P5AW17"/>
<reference evidence="3" key="1">
    <citation type="submission" date="2016-06" db="EMBL/GenBank/DDBJ databases">
        <title>Parallel loss of symbiosis genes in relatives of nitrogen-fixing non-legume Parasponia.</title>
        <authorList>
            <person name="Van Velzen R."/>
            <person name="Holmer R."/>
            <person name="Bu F."/>
            <person name="Rutten L."/>
            <person name="Van Zeijl A."/>
            <person name="Liu W."/>
            <person name="Santuari L."/>
            <person name="Cao Q."/>
            <person name="Sharma T."/>
            <person name="Shen D."/>
            <person name="Roswanjaya Y."/>
            <person name="Wardhani T."/>
            <person name="Kalhor M.S."/>
            <person name="Jansen J."/>
            <person name="Van den Hoogen J."/>
            <person name="Gungor B."/>
            <person name="Hartog M."/>
            <person name="Hontelez J."/>
            <person name="Verver J."/>
            <person name="Yang W.-C."/>
            <person name="Schijlen E."/>
            <person name="Repin R."/>
            <person name="Schilthuizen M."/>
            <person name="Schranz E."/>
            <person name="Heidstra R."/>
            <person name="Miyata K."/>
            <person name="Fedorova E."/>
            <person name="Kohlen W."/>
            <person name="Bisseling T."/>
            <person name="Smit S."/>
            <person name="Geurts R."/>
        </authorList>
    </citation>
    <scope>NUCLEOTIDE SEQUENCE [LARGE SCALE GENOMIC DNA]</scope>
    <source>
        <strain evidence="3">cv. RG33-2</strain>
    </source>
</reference>
<keyword evidence="1" id="KW-1133">Transmembrane helix</keyword>
<evidence type="ECO:0008006" key="4">
    <source>
        <dbReference type="Google" id="ProtNLM"/>
    </source>
</evidence>
<feature type="transmembrane region" description="Helical" evidence="1">
    <location>
        <begin position="71"/>
        <end position="88"/>
    </location>
</feature>
<feature type="transmembrane region" description="Helical" evidence="1">
    <location>
        <begin position="94"/>
        <end position="115"/>
    </location>
</feature>
<accession>A0A2P5AW17</accession>
<keyword evidence="1" id="KW-0472">Membrane</keyword>
<dbReference type="EMBL" id="JXTC01000680">
    <property type="protein sequence ID" value="PON40750.1"/>
    <property type="molecule type" value="Genomic_DNA"/>
</dbReference>
<comment type="caution">
    <text evidence="2">The sequence shown here is derived from an EMBL/GenBank/DDBJ whole genome shotgun (WGS) entry which is preliminary data.</text>
</comment>
<evidence type="ECO:0000313" key="3">
    <source>
        <dbReference type="Proteomes" id="UP000237000"/>
    </source>
</evidence>
<keyword evidence="1" id="KW-0812">Transmembrane</keyword>
<dbReference type="AlphaFoldDB" id="A0A2P5AW17"/>
<organism evidence="2 3">
    <name type="scientific">Trema orientale</name>
    <name type="common">Charcoal tree</name>
    <name type="synonym">Celtis orientalis</name>
    <dbReference type="NCBI Taxonomy" id="63057"/>
    <lineage>
        <taxon>Eukaryota</taxon>
        <taxon>Viridiplantae</taxon>
        <taxon>Streptophyta</taxon>
        <taxon>Embryophyta</taxon>
        <taxon>Tracheophyta</taxon>
        <taxon>Spermatophyta</taxon>
        <taxon>Magnoliopsida</taxon>
        <taxon>eudicotyledons</taxon>
        <taxon>Gunneridae</taxon>
        <taxon>Pentapetalae</taxon>
        <taxon>rosids</taxon>
        <taxon>fabids</taxon>
        <taxon>Rosales</taxon>
        <taxon>Cannabaceae</taxon>
        <taxon>Trema</taxon>
    </lineage>
</organism>
<proteinExistence type="predicted"/>
<feature type="non-terminal residue" evidence="2">
    <location>
        <position position="1"/>
    </location>
</feature>
<gene>
    <name evidence="2" type="ORF">TorRG33x02_339760</name>
</gene>
<evidence type="ECO:0000313" key="2">
    <source>
        <dbReference type="EMBL" id="PON40750.1"/>
    </source>
</evidence>
<protein>
    <recommendedName>
        <fullName evidence="4">Transmembrane protein</fullName>
    </recommendedName>
</protein>